<keyword evidence="4" id="KW-1185">Reference proteome</keyword>
<organism evidence="3 4">
    <name type="scientific">Paenibacillus sedimenti</name>
    <dbReference type="NCBI Taxonomy" id="2770274"/>
    <lineage>
        <taxon>Bacteria</taxon>
        <taxon>Bacillati</taxon>
        <taxon>Bacillota</taxon>
        <taxon>Bacilli</taxon>
        <taxon>Bacillales</taxon>
        <taxon>Paenibacillaceae</taxon>
        <taxon>Paenibacillus</taxon>
    </lineage>
</organism>
<dbReference type="SUPFAM" id="SSF50465">
    <property type="entry name" value="EF-Tu/eEF-1alpha/eIF2-gamma C-terminal domain"/>
    <property type="match status" value="1"/>
</dbReference>
<dbReference type="RefSeq" id="WP_188173504.1">
    <property type="nucleotide sequence ID" value="NZ_JACVVD010000002.1"/>
</dbReference>
<name>A0A926QIU6_9BACL</name>
<dbReference type="GO" id="GO:0005525">
    <property type="term" value="F:GTP binding"/>
    <property type="evidence" value="ECO:0007669"/>
    <property type="project" value="UniProtKB-KW"/>
</dbReference>
<dbReference type="InterPro" id="IPR009001">
    <property type="entry name" value="Transl_elong_EF1A/Init_IF2_C"/>
</dbReference>
<dbReference type="Proteomes" id="UP000650466">
    <property type="component" value="Unassembled WGS sequence"/>
</dbReference>
<evidence type="ECO:0000256" key="1">
    <source>
        <dbReference type="ARBA" id="ARBA00022741"/>
    </source>
</evidence>
<protein>
    <submittedName>
        <fullName evidence="3">Uncharacterized protein</fullName>
    </submittedName>
</protein>
<dbReference type="AlphaFoldDB" id="A0A926QIU6"/>
<accession>A0A926QIU6</accession>
<keyword evidence="1" id="KW-0547">Nucleotide-binding</keyword>
<dbReference type="EMBL" id="JACVVD010000002">
    <property type="protein sequence ID" value="MBD0379707.1"/>
    <property type="molecule type" value="Genomic_DNA"/>
</dbReference>
<evidence type="ECO:0000313" key="4">
    <source>
        <dbReference type="Proteomes" id="UP000650466"/>
    </source>
</evidence>
<dbReference type="Gene3D" id="2.40.30.10">
    <property type="entry name" value="Translation factors"/>
    <property type="match status" value="1"/>
</dbReference>
<comment type="caution">
    <text evidence="3">The sequence shown here is derived from an EMBL/GenBank/DDBJ whole genome shotgun (WGS) entry which is preliminary data.</text>
</comment>
<evidence type="ECO:0000313" key="3">
    <source>
        <dbReference type="EMBL" id="MBD0379707.1"/>
    </source>
</evidence>
<gene>
    <name evidence="3" type="ORF">ICC18_06235</name>
</gene>
<evidence type="ECO:0000256" key="2">
    <source>
        <dbReference type="ARBA" id="ARBA00023134"/>
    </source>
</evidence>
<reference evidence="3" key="1">
    <citation type="submission" date="2020-09" db="EMBL/GenBank/DDBJ databases">
        <title>Draft Genome Sequence of Paenibacillus sp. WST5.</title>
        <authorList>
            <person name="Bao Z."/>
        </authorList>
    </citation>
    <scope>NUCLEOTIDE SEQUENCE</scope>
    <source>
        <strain evidence="3">WST5</strain>
    </source>
</reference>
<sequence>MLAMKLFFILLVKSTVKSIEAFNAEKPRSVFAGNAVRFTLATRFRANLFLLDLITNKGYTLKIGCAKVGVQIEEELRVVDSSSIFGQTKNKVERHEVAELILKYDKEITFDVASEIDLTSHYVLVDQFEISGGGIIIES</sequence>
<proteinExistence type="predicted"/>
<keyword evidence="2" id="KW-0342">GTP-binding</keyword>